<dbReference type="Proteomes" id="UP001238601">
    <property type="component" value="Unassembled WGS sequence"/>
</dbReference>
<dbReference type="EMBL" id="JAUSWK010000003">
    <property type="protein sequence ID" value="MDQ0567060.1"/>
    <property type="molecule type" value="Genomic_DNA"/>
</dbReference>
<dbReference type="AlphaFoldDB" id="A0A6I4UH55"/>
<name>A0A6I4UH55_9SPHN</name>
<dbReference type="Proteomes" id="UP000439914">
    <property type="component" value="Unassembled WGS sequence"/>
</dbReference>
<reference evidence="2 3" key="1">
    <citation type="submission" date="2019-12" db="EMBL/GenBank/DDBJ databases">
        <title>Genomic-based taxomic classification of the family Erythrobacteraceae.</title>
        <authorList>
            <person name="Xu L."/>
        </authorList>
    </citation>
    <scope>NUCLEOTIDE SEQUENCE [LARGE SCALE GENOMIC DNA]</scope>
    <source>
        <strain evidence="2 3">CGMCC 1.8703</strain>
    </source>
</reference>
<dbReference type="EMBL" id="WTYG01000004">
    <property type="protein sequence ID" value="MXP36599.1"/>
    <property type="molecule type" value="Genomic_DNA"/>
</dbReference>
<accession>A0A6I4UH55</accession>
<keyword evidence="4" id="KW-1185">Reference proteome</keyword>
<gene>
    <name evidence="2" type="ORF">GRI55_12610</name>
    <name evidence="1" type="ORF">QOZ97_002607</name>
</gene>
<comment type="caution">
    <text evidence="2">The sequence shown here is derived from an EMBL/GenBank/DDBJ whole genome shotgun (WGS) entry which is preliminary data.</text>
</comment>
<reference evidence="1 4" key="2">
    <citation type="submission" date="2023-07" db="EMBL/GenBank/DDBJ databases">
        <title>Genomic Encyclopedia of Type Strains, Phase IV (KMG-IV): sequencing the most valuable type-strain genomes for metagenomic binning, comparative biology and taxonomic classification.</title>
        <authorList>
            <person name="Goeker M."/>
        </authorList>
    </citation>
    <scope>NUCLEOTIDE SEQUENCE [LARGE SCALE GENOMIC DNA]</scope>
    <source>
        <strain evidence="1 4">DSM 14432</strain>
    </source>
</reference>
<sequence length="140" mass="15811">MKRSTPIGRWRAEWLEVTSSGRFLRYECVDTPRQLKRIVAQLALGAWNAEIAVVHREHRLITTRSRIDSWDPSIMEMPDPAPDPLFSRDERKNAATNDLRSGVRLLARAAVDAGLMTKHHARLLISAAEALLETGTSLEK</sequence>
<organism evidence="2 3">
    <name type="scientific">Qipengyuania citrea</name>
    <dbReference type="NCBI Taxonomy" id="225971"/>
    <lineage>
        <taxon>Bacteria</taxon>
        <taxon>Pseudomonadati</taxon>
        <taxon>Pseudomonadota</taxon>
        <taxon>Alphaproteobacteria</taxon>
        <taxon>Sphingomonadales</taxon>
        <taxon>Erythrobacteraceae</taxon>
        <taxon>Qipengyuania</taxon>
    </lineage>
</organism>
<evidence type="ECO:0000313" key="4">
    <source>
        <dbReference type="Proteomes" id="UP001238601"/>
    </source>
</evidence>
<dbReference type="RefSeq" id="WP_160767411.1">
    <property type="nucleotide sequence ID" value="NZ_JAINWE010000008.1"/>
</dbReference>
<evidence type="ECO:0000313" key="1">
    <source>
        <dbReference type="EMBL" id="MDQ0567060.1"/>
    </source>
</evidence>
<protein>
    <submittedName>
        <fullName evidence="2">Uncharacterized protein</fullName>
    </submittedName>
</protein>
<proteinExistence type="predicted"/>
<dbReference type="GeneID" id="93687429"/>
<evidence type="ECO:0000313" key="3">
    <source>
        <dbReference type="Proteomes" id="UP000439914"/>
    </source>
</evidence>
<evidence type="ECO:0000313" key="2">
    <source>
        <dbReference type="EMBL" id="MXP36599.1"/>
    </source>
</evidence>